<proteinExistence type="predicted"/>
<sequence length="461" mass="52302">MESKQLINSIDKGEKKHSKGKMRFSGQFGVIKKEKEEDDTVLISKSSGSGELLSKMITPQVFQVPNIQLQQKLVTKLEEALEEAIKHEKKSTIVQRLQVESCLGGIELTSLGEEDSLQEIIKKAKLIPIKGKVDGLMADTEGSANLLSTFDLVTKAGLADMIVENTLSTMEKANQLEYLRQSGLLNDKCKLVIEVHYIRDRNVSYSTLHKDTQGQTLFVNLNYLNKKGIAGPEFIVSPHSDEEDQERLRRLMPAKFHEDLQVARSLNTNLTKEGEILIETKDIDQEYGVVAFVDEGIHHMTPVIEHRTVTSKQIAEAYKDIKSKCDAYENRSVFYKLYSVQSYLSDLDNKYTVDAVGWLQIMSASLTTKYNRHDLKKLLPNLPDLEINKLIETGGYDQFGHASIPRFTTERKTVKKPVKKEGDPVVQRRMSMRLTGNNAPPKRAEGEKRAFFRTWVRVVRT</sequence>
<evidence type="ECO:0000313" key="3">
    <source>
        <dbReference type="Proteomes" id="UP000502756"/>
    </source>
</evidence>
<organism evidence="2 3">
    <name type="scientific">Spirosoma taeanense</name>
    <dbReference type="NCBI Taxonomy" id="2735870"/>
    <lineage>
        <taxon>Bacteria</taxon>
        <taxon>Pseudomonadati</taxon>
        <taxon>Bacteroidota</taxon>
        <taxon>Cytophagia</taxon>
        <taxon>Cytophagales</taxon>
        <taxon>Cytophagaceae</taxon>
        <taxon>Spirosoma</taxon>
    </lineage>
</organism>
<accession>A0A6M5YBX0</accession>
<gene>
    <name evidence="2" type="ORF">HNV11_20650</name>
</gene>
<evidence type="ECO:0000313" key="2">
    <source>
        <dbReference type="EMBL" id="QJW91617.1"/>
    </source>
</evidence>
<feature type="region of interest" description="Disordered" evidence="1">
    <location>
        <begin position="1"/>
        <end position="21"/>
    </location>
</feature>
<dbReference type="KEGG" id="stae:HNV11_20650"/>
<reference evidence="2 3" key="1">
    <citation type="submission" date="2020-05" db="EMBL/GenBank/DDBJ databases">
        <title>Genome sequencing of Spirosoma sp. TS118.</title>
        <authorList>
            <person name="Lee J.-H."/>
            <person name="Jeong S."/>
            <person name="Zhao L."/>
            <person name="Jung J.-H."/>
            <person name="Kim M.-K."/>
            <person name="Lim S."/>
        </authorList>
    </citation>
    <scope>NUCLEOTIDE SEQUENCE [LARGE SCALE GENOMIC DNA]</scope>
    <source>
        <strain evidence="2 3">TS118</strain>
    </source>
</reference>
<evidence type="ECO:0000256" key="1">
    <source>
        <dbReference type="SAM" id="MobiDB-lite"/>
    </source>
</evidence>
<keyword evidence="3" id="KW-1185">Reference proteome</keyword>
<dbReference type="Proteomes" id="UP000502756">
    <property type="component" value="Chromosome"/>
</dbReference>
<protein>
    <submittedName>
        <fullName evidence="2">Uncharacterized protein</fullName>
    </submittedName>
</protein>
<dbReference type="RefSeq" id="WP_171741464.1">
    <property type="nucleotide sequence ID" value="NZ_CP053435.1"/>
</dbReference>
<dbReference type="EMBL" id="CP053435">
    <property type="protein sequence ID" value="QJW91617.1"/>
    <property type="molecule type" value="Genomic_DNA"/>
</dbReference>
<name>A0A6M5YBX0_9BACT</name>
<dbReference type="AlphaFoldDB" id="A0A6M5YBX0"/>